<comment type="caution">
    <text evidence="8">The sequence shown here is derived from an EMBL/GenBank/DDBJ whole genome shotgun (WGS) entry which is preliminary data.</text>
</comment>
<dbReference type="InterPro" id="IPR051127">
    <property type="entry name" value="Fungal_SecMet_Regulators"/>
</dbReference>
<dbReference type="VEuPathDB" id="FungiDB:A1O7_04133"/>
<dbReference type="GO" id="GO:0006351">
    <property type="term" value="P:DNA-templated transcription"/>
    <property type="evidence" value="ECO:0007669"/>
    <property type="project" value="InterPro"/>
</dbReference>
<keyword evidence="4" id="KW-0804">Transcription</keyword>
<dbReference type="EMBL" id="AMGW01000003">
    <property type="protein sequence ID" value="EXJ59985.1"/>
    <property type="molecule type" value="Genomic_DNA"/>
</dbReference>
<accession>W9W4R6</accession>
<keyword evidence="1" id="KW-0479">Metal-binding</keyword>
<dbReference type="PANTHER" id="PTHR47424">
    <property type="entry name" value="REGULATORY PROTEIN GAL4"/>
    <property type="match status" value="1"/>
</dbReference>
<evidence type="ECO:0000256" key="6">
    <source>
        <dbReference type="SAM" id="MobiDB-lite"/>
    </source>
</evidence>
<reference evidence="8 9" key="1">
    <citation type="submission" date="2013-03" db="EMBL/GenBank/DDBJ databases">
        <title>The Genome Sequence of Cladophialophora yegresii CBS 114405.</title>
        <authorList>
            <consortium name="The Broad Institute Genomics Platform"/>
            <person name="Cuomo C."/>
            <person name="de Hoog S."/>
            <person name="Gorbushina A."/>
            <person name="Walker B."/>
            <person name="Young S.K."/>
            <person name="Zeng Q."/>
            <person name="Gargeya S."/>
            <person name="Fitzgerald M."/>
            <person name="Haas B."/>
            <person name="Abouelleil A."/>
            <person name="Allen A.W."/>
            <person name="Alvarado L."/>
            <person name="Arachchi H.M."/>
            <person name="Berlin A.M."/>
            <person name="Chapman S.B."/>
            <person name="Gainer-Dewar J."/>
            <person name="Goldberg J."/>
            <person name="Griggs A."/>
            <person name="Gujja S."/>
            <person name="Hansen M."/>
            <person name="Howarth C."/>
            <person name="Imamovic A."/>
            <person name="Ireland A."/>
            <person name="Larimer J."/>
            <person name="McCowan C."/>
            <person name="Murphy C."/>
            <person name="Pearson M."/>
            <person name="Poon T.W."/>
            <person name="Priest M."/>
            <person name="Roberts A."/>
            <person name="Saif S."/>
            <person name="Shea T."/>
            <person name="Sisk P."/>
            <person name="Sykes S."/>
            <person name="Wortman J."/>
            <person name="Nusbaum C."/>
            <person name="Birren B."/>
        </authorList>
    </citation>
    <scope>NUCLEOTIDE SEQUENCE [LARGE SCALE GENOMIC DNA]</scope>
    <source>
        <strain evidence="8 9">CBS 114405</strain>
    </source>
</reference>
<dbReference type="Gene3D" id="4.10.240.10">
    <property type="entry name" value="Zn(2)-C6 fungal-type DNA-binding domain"/>
    <property type="match status" value="1"/>
</dbReference>
<name>W9W4R6_9EURO</name>
<feature type="region of interest" description="Disordered" evidence="6">
    <location>
        <begin position="105"/>
        <end position="149"/>
    </location>
</feature>
<evidence type="ECO:0000256" key="5">
    <source>
        <dbReference type="ARBA" id="ARBA00023242"/>
    </source>
</evidence>
<dbReference type="CDD" id="cd00067">
    <property type="entry name" value="GAL4"/>
    <property type="match status" value="1"/>
</dbReference>
<organism evidence="8 9">
    <name type="scientific">Cladophialophora yegresii CBS 114405</name>
    <dbReference type="NCBI Taxonomy" id="1182544"/>
    <lineage>
        <taxon>Eukaryota</taxon>
        <taxon>Fungi</taxon>
        <taxon>Dikarya</taxon>
        <taxon>Ascomycota</taxon>
        <taxon>Pezizomycotina</taxon>
        <taxon>Eurotiomycetes</taxon>
        <taxon>Chaetothyriomycetidae</taxon>
        <taxon>Chaetothyriales</taxon>
        <taxon>Herpotrichiellaceae</taxon>
        <taxon>Cladophialophora</taxon>
    </lineage>
</organism>
<dbReference type="GO" id="GO:0005634">
    <property type="term" value="C:nucleus"/>
    <property type="evidence" value="ECO:0007669"/>
    <property type="project" value="TreeGrafter"/>
</dbReference>
<gene>
    <name evidence="8" type="ORF">A1O7_04133</name>
</gene>
<protein>
    <recommendedName>
        <fullName evidence="7">Zn(2)-C6 fungal-type domain-containing protein</fullName>
    </recommendedName>
</protein>
<evidence type="ECO:0000259" key="7">
    <source>
        <dbReference type="PROSITE" id="PS50048"/>
    </source>
</evidence>
<dbReference type="GO" id="GO:0000981">
    <property type="term" value="F:DNA-binding transcription factor activity, RNA polymerase II-specific"/>
    <property type="evidence" value="ECO:0007669"/>
    <property type="project" value="InterPro"/>
</dbReference>
<dbReference type="SMART" id="SM00066">
    <property type="entry name" value="GAL4"/>
    <property type="match status" value="1"/>
</dbReference>
<dbReference type="AlphaFoldDB" id="W9W4R6"/>
<keyword evidence="3" id="KW-0238">DNA-binding</keyword>
<evidence type="ECO:0000256" key="2">
    <source>
        <dbReference type="ARBA" id="ARBA00023015"/>
    </source>
</evidence>
<dbReference type="OrthoDB" id="3362851at2759"/>
<sequence length="705" mass="79031">MSLAPPGPKPVLSKRKLNRACIECMRRKIRCDGFLPCNNCQWYSVQDRCAYRQRNKRTNPSWKLVEQLTEAVEARNRILAKLLPSLDFESLPDLRRDDIVQLLSSEQDSNHGTPAQDQDRYRDSHSADGNAADDDEHEWDESARQQDYTSPIADDVNGLALSHGNSSYLGTSSISIALRSIFALCPTAKQAFLRLSNTLSSSAARGKEPVAAALSHSPRDIAPLPSSFPIPQEQLAIDAYFDNVHLMLPMVDETWFRTEFTTRGRTDDAWVALSGMVLALGSIAAGDDRSHTSYYAVVQQVTGHNVFASGHLEMLQALILLGGSYLHYINSPNTAYLILGTAFRMATAMALHRDPAAVPSNFRHHSVDLSSTLPVGYSLPRPELRRRTWWCLICSDAWSGILLGRPSMTRWDPLTMDTGMPSDEPSQQANIGRQYQAKQGDLSGTSLRLSSQFCIISSKIEYRLSQLSRLSSREILAFESQLLAWEKSRPSIFKSGTTCPERVRNVRDIVYHRFQIARIVMSRPHLLRLAESVASCQWFTNEDWHVVSICRDAASELINSITTNRLRTRISVWHTSWYLFQACMVPLLSVSLNDRLPAEAKLEDALISGYQEEVERAVRTFKDMAPWTRSTDKYGEVIEALYTGVIGQRNQATASTLQYNPGVLGGFTAVNLGSPSALDQQTLDMFDTFPDWFDYELVFGAELGE</sequence>
<dbReference type="SMART" id="SM00906">
    <property type="entry name" value="Fungal_trans"/>
    <property type="match status" value="1"/>
</dbReference>
<evidence type="ECO:0000313" key="9">
    <source>
        <dbReference type="Proteomes" id="UP000019473"/>
    </source>
</evidence>
<keyword evidence="2" id="KW-0805">Transcription regulation</keyword>
<keyword evidence="9" id="KW-1185">Reference proteome</keyword>
<dbReference type="InterPro" id="IPR036864">
    <property type="entry name" value="Zn2-C6_fun-type_DNA-bd_sf"/>
</dbReference>
<dbReference type="PROSITE" id="PS50048">
    <property type="entry name" value="ZN2_CY6_FUNGAL_2"/>
    <property type="match status" value="1"/>
</dbReference>
<keyword evidence="5" id="KW-0539">Nucleus</keyword>
<dbReference type="InterPro" id="IPR007219">
    <property type="entry name" value="XnlR_reg_dom"/>
</dbReference>
<dbReference type="Pfam" id="PF00172">
    <property type="entry name" value="Zn_clus"/>
    <property type="match status" value="1"/>
</dbReference>
<dbReference type="InterPro" id="IPR001138">
    <property type="entry name" value="Zn2Cys6_DnaBD"/>
</dbReference>
<dbReference type="GO" id="GO:0008270">
    <property type="term" value="F:zinc ion binding"/>
    <property type="evidence" value="ECO:0007669"/>
    <property type="project" value="InterPro"/>
</dbReference>
<feature type="domain" description="Zn(2)-C6 fungal-type" evidence="7">
    <location>
        <begin position="20"/>
        <end position="51"/>
    </location>
</feature>
<dbReference type="GO" id="GO:0000435">
    <property type="term" value="P:positive regulation of transcription from RNA polymerase II promoter by galactose"/>
    <property type="evidence" value="ECO:0007669"/>
    <property type="project" value="TreeGrafter"/>
</dbReference>
<dbReference type="Proteomes" id="UP000019473">
    <property type="component" value="Unassembled WGS sequence"/>
</dbReference>
<dbReference type="PANTHER" id="PTHR47424:SF5">
    <property type="entry name" value="ZN(II)2CYS6 TRANSCRIPTION FACTOR (EUROFUNG)"/>
    <property type="match status" value="1"/>
</dbReference>
<proteinExistence type="predicted"/>
<feature type="compositionally biased region" description="Basic and acidic residues" evidence="6">
    <location>
        <begin position="117"/>
        <end position="126"/>
    </location>
</feature>
<dbReference type="CDD" id="cd12148">
    <property type="entry name" value="fungal_TF_MHR"/>
    <property type="match status" value="1"/>
</dbReference>
<dbReference type="GeneID" id="19178723"/>
<dbReference type="Pfam" id="PF04082">
    <property type="entry name" value="Fungal_trans"/>
    <property type="match status" value="1"/>
</dbReference>
<evidence type="ECO:0000256" key="1">
    <source>
        <dbReference type="ARBA" id="ARBA00022723"/>
    </source>
</evidence>
<feature type="compositionally biased region" description="Polar residues" evidence="6">
    <location>
        <begin position="105"/>
        <end position="116"/>
    </location>
</feature>
<dbReference type="HOGENOM" id="CLU_008599_1_0_1"/>
<dbReference type="GO" id="GO:0000978">
    <property type="term" value="F:RNA polymerase II cis-regulatory region sequence-specific DNA binding"/>
    <property type="evidence" value="ECO:0007669"/>
    <property type="project" value="TreeGrafter"/>
</dbReference>
<evidence type="ECO:0000256" key="4">
    <source>
        <dbReference type="ARBA" id="ARBA00023163"/>
    </source>
</evidence>
<evidence type="ECO:0000313" key="8">
    <source>
        <dbReference type="EMBL" id="EXJ59985.1"/>
    </source>
</evidence>
<dbReference type="SUPFAM" id="SSF57701">
    <property type="entry name" value="Zn2/Cys6 DNA-binding domain"/>
    <property type="match status" value="1"/>
</dbReference>
<dbReference type="eggNOG" id="ENOG502SHZM">
    <property type="taxonomic scope" value="Eukaryota"/>
</dbReference>
<evidence type="ECO:0000256" key="3">
    <source>
        <dbReference type="ARBA" id="ARBA00023125"/>
    </source>
</evidence>
<dbReference type="RefSeq" id="XP_007756338.1">
    <property type="nucleotide sequence ID" value="XM_007758148.1"/>
</dbReference>